<evidence type="ECO:0000259" key="4">
    <source>
        <dbReference type="Pfam" id="PF13802"/>
    </source>
</evidence>
<dbReference type="PATRIC" id="fig|1203610.3.peg.1980"/>
<feature type="domain" description="DUF5110" evidence="5">
    <location>
        <begin position="645"/>
        <end position="685"/>
    </location>
</feature>
<dbReference type="HOGENOM" id="CLU_397855_0_0_10"/>
<feature type="domain" description="Glycoside hydrolase family 31 TIM barrel" evidence="3">
    <location>
        <begin position="223"/>
        <end position="518"/>
    </location>
</feature>
<dbReference type="Gene3D" id="2.60.40.1180">
    <property type="entry name" value="Golgi alpha-mannosidase II"/>
    <property type="match status" value="2"/>
</dbReference>
<feature type="domain" description="Glycosyl hydrolase family 31 C-terminal" evidence="6">
    <location>
        <begin position="526"/>
        <end position="630"/>
    </location>
</feature>
<proteinExistence type="inferred from homology"/>
<dbReference type="InterPro" id="IPR000322">
    <property type="entry name" value="Glyco_hydro_31_TIM"/>
</dbReference>
<feature type="domain" description="Glycoside hydrolase family 31 N-terminal" evidence="4">
    <location>
        <begin position="84"/>
        <end position="151"/>
    </location>
</feature>
<dbReference type="PROSITE" id="PS51257">
    <property type="entry name" value="PROKAR_LIPOPROTEIN"/>
    <property type="match status" value="1"/>
</dbReference>
<dbReference type="SUPFAM" id="SSF51011">
    <property type="entry name" value="Glycosyl hydrolase domain"/>
    <property type="match status" value="1"/>
</dbReference>
<evidence type="ECO:0000313" key="8">
    <source>
        <dbReference type="Proteomes" id="UP000033035"/>
    </source>
</evidence>
<accession>A0A0F5JJ72</accession>
<name>A0A0F5JJ72_9BACT</name>
<dbReference type="GO" id="GO:0005975">
    <property type="term" value="P:carbohydrate metabolic process"/>
    <property type="evidence" value="ECO:0007669"/>
    <property type="project" value="InterPro"/>
</dbReference>
<dbReference type="SUPFAM" id="SSF51445">
    <property type="entry name" value="(Trans)glycosidases"/>
    <property type="match status" value="1"/>
</dbReference>
<dbReference type="SUPFAM" id="SSF74650">
    <property type="entry name" value="Galactose mutarotase-like"/>
    <property type="match status" value="1"/>
</dbReference>
<dbReference type="RefSeq" id="WP_028730140.1">
    <property type="nucleotide sequence ID" value="NZ_KE386765.1"/>
</dbReference>
<evidence type="ECO:0000259" key="5">
    <source>
        <dbReference type="Pfam" id="PF17137"/>
    </source>
</evidence>
<evidence type="ECO:0000259" key="3">
    <source>
        <dbReference type="Pfam" id="PF01055"/>
    </source>
</evidence>
<dbReference type="InterPro" id="IPR025887">
    <property type="entry name" value="Glyco_hydro_31_N_dom"/>
</dbReference>
<dbReference type="AlphaFoldDB" id="A0A0F5JJ72"/>
<dbReference type="InterPro" id="IPR013780">
    <property type="entry name" value="Glyco_hydro_b"/>
</dbReference>
<dbReference type="PANTHER" id="PTHR22762">
    <property type="entry name" value="ALPHA-GLUCOSIDASE"/>
    <property type="match status" value="1"/>
</dbReference>
<dbReference type="Gene3D" id="3.20.20.80">
    <property type="entry name" value="Glycosidases"/>
    <property type="match status" value="1"/>
</dbReference>
<dbReference type="Gene3D" id="2.60.40.1760">
    <property type="entry name" value="glycosyl hydrolase (family 31)"/>
    <property type="match status" value="1"/>
</dbReference>
<gene>
    <name evidence="7" type="ORF">HMPREF1536_01930</name>
</gene>
<dbReference type="Pfam" id="PF13802">
    <property type="entry name" value="Gal_mutarotas_2"/>
    <property type="match status" value="1"/>
</dbReference>
<keyword evidence="2" id="KW-0326">Glycosidase</keyword>
<dbReference type="InterPro" id="IPR011013">
    <property type="entry name" value="Gal_mutarotase_sf_dom"/>
</dbReference>
<keyword evidence="8" id="KW-1185">Reference proteome</keyword>
<dbReference type="InterPro" id="IPR048395">
    <property type="entry name" value="Glyco_hydro_31_C"/>
</dbReference>
<keyword evidence="2" id="KW-0378">Hydrolase</keyword>
<comment type="similarity">
    <text evidence="1 2">Belongs to the glycosyl hydrolase 31 family.</text>
</comment>
<dbReference type="GO" id="GO:0004553">
    <property type="term" value="F:hydrolase activity, hydrolyzing O-glycosyl compounds"/>
    <property type="evidence" value="ECO:0007669"/>
    <property type="project" value="InterPro"/>
</dbReference>
<evidence type="ECO:0000259" key="6">
    <source>
        <dbReference type="Pfam" id="PF21365"/>
    </source>
</evidence>
<comment type="caution">
    <text evidence="7">The sequence shown here is derived from an EMBL/GenBank/DDBJ whole genome shotgun (WGS) entry which is preliminary data.</text>
</comment>
<sequence>MRRYFVAICTLCILSACNNSPQNKGGVEWKEEVAGVWNVSVGTPEKINLLSELNISPKFDAIRKMGEASLPVSQEDISFEVVDGKTYIRFPLEKDEKIFGLGLNFKTVEQRGRIMRLHVDHYTGKDDGRTHTPVPFFVSSRGYGAFINSARYIDTWVGTSVRKDSKNPPVVRDRNTDKNWEAQPYSDNLEFLIPAEGVEVVLFAGPTMLDVVRRFNLYNGGGALPPRWGLGFWHRVPSLFSDKEVNEEVAQFEKRGFPLSVVGLEPGWMSRSYPCTYEWDRVRFPDPDHFVKNLNDQYIKTNVWINPYVSPDGELYDKIEPYTGSHTVWCGIVPDYSMPAAQKIMVEHFEKHQLDKGISGYKMDENDGYDFWLWPDVASFPSGMPAEQMRQIYGSLMQSVTMDMFRKRNTRTYGLVRAGNAGTSSYPYVIYNDYYAHRDFITALINSSFIGVLWTPEVRSSGTGEEWLRRMQTVCFSPVAQLDAWADGTKPWSFPEVEKEVREIAQLRMQLIPYLYTAFADYTFEGTPPMRAMNLEEGYQADTQTEKGVLDATANPYAMAVKREVKDQFMVGPSLLVAPLFAGEKERQVILPQGKWYDFYTGEFAGEGEVITVSPGLSKIPVYVKEGGIIPLWPAVTKVKDEKLPLEVRHYGKTSSSYNLYDDDGKTFDYEKGDFSRIVLKVDVNTNGDKTGKAIIPEGTKVWSFSDYNFRFMTGK</sequence>
<dbReference type="Pfam" id="PF21365">
    <property type="entry name" value="Glyco_hydro_31_3rd"/>
    <property type="match status" value="1"/>
</dbReference>
<dbReference type="Pfam" id="PF17137">
    <property type="entry name" value="DUF5110"/>
    <property type="match status" value="1"/>
</dbReference>
<dbReference type="PANTHER" id="PTHR22762:SF144">
    <property type="entry name" value="ALPHA-XYLOSIDASE"/>
    <property type="match status" value="1"/>
</dbReference>
<evidence type="ECO:0000256" key="1">
    <source>
        <dbReference type="ARBA" id="ARBA00007806"/>
    </source>
</evidence>
<reference evidence="7 8" key="1">
    <citation type="submission" date="2013-04" db="EMBL/GenBank/DDBJ databases">
        <title>The Genome Sequence of Parabacteroides gordonii DSM 23371.</title>
        <authorList>
            <consortium name="The Broad Institute Genomics Platform"/>
            <person name="Earl A."/>
            <person name="Ward D."/>
            <person name="Feldgarden M."/>
            <person name="Gevers D."/>
            <person name="Martens E."/>
            <person name="Sakamoto M."/>
            <person name="Benno Y."/>
            <person name="Suzuki N."/>
            <person name="Matsunaga N."/>
            <person name="Koshihara K."/>
            <person name="Seki M."/>
            <person name="Komiya H."/>
            <person name="Walker B."/>
            <person name="Young S."/>
            <person name="Zeng Q."/>
            <person name="Gargeya S."/>
            <person name="Fitzgerald M."/>
            <person name="Haas B."/>
            <person name="Abouelleil A."/>
            <person name="Allen A.W."/>
            <person name="Alvarado L."/>
            <person name="Arachchi H.M."/>
            <person name="Berlin A.M."/>
            <person name="Chapman S.B."/>
            <person name="Gainer-Dewar J."/>
            <person name="Goldberg J."/>
            <person name="Griggs A."/>
            <person name="Gujja S."/>
            <person name="Hansen M."/>
            <person name="Howarth C."/>
            <person name="Imamovic A."/>
            <person name="Ireland A."/>
            <person name="Larimer J."/>
            <person name="McCowan C."/>
            <person name="Murphy C."/>
            <person name="Pearson M."/>
            <person name="Poon T.W."/>
            <person name="Priest M."/>
            <person name="Roberts A."/>
            <person name="Saif S."/>
            <person name="Shea T."/>
            <person name="Sisk P."/>
            <person name="Sykes S."/>
            <person name="Wortman J."/>
            <person name="Nusbaum C."/>
            <person name="Birren B."/>
        </authorList>
    </citation>
    <scope>NUCLEOTIDE SEQUENCE [LARGE SCALE GENOMIC DNA]</scope>
    <source>
        <strain evidence="7 8">MS-1</strain>
    </source>
</reference>
<dbReference type="STRING" id="1203610.HMPREF1536_01930"/>
<evidence type="ECO:0000313" key="7">
    <source>
        <dbReference type="EMBL" id="KKB57615.1"/>
    </source>
</evidence>
<protein>
    <submittedName>
        <fullName evidence="7">Uncharacterized protein</fullName>
    </submittedName>
</protein>
<dbReference type="GO" id="GO:0030246">
    <property type="term" value="F:carbohydrate binding"/>
    <property type="evidence" value="ECO:0007669"/>
    <property type="project" value="InterPro"/>
</dbReference>
<dbReference type="CDD" id="cd06592">
    <property type="entry name" value="GH31_NET37"/>
    <property type="match status" value="1"/>
</dbReference>
<dbReference type="EMBL" id="AQHW01000012">
    <property type="protein sequence ID" value="KKB57615.1"/>
    <property type="molecule type" value="Genomic_DNA"/>
</dbReference>
<dbReference type="InterPro" id="IPR033403">
    <property type="entry name" value="DUF5110"/>
</dbReference>
<dbReference type="CDD" id="cd14752">
    <property type="entry name" value="GH31_N"/>
    <property type="match status" value="1"/>
</dbReference>
<organism evidence="7 8">
    <name type="scientific">Parabacteroides gordonii MS-1 = DSM 23371</name>
    <dbReference type="NCBI Taxonomy" id="1203610"/>
    <lineage>
        <taxon>Bacteria</taxon>
        <taxon>Pseudomonadati</taxon>
        <taxon>Bacteroidota</taxon>
        <taxon>Bacteroidia</taxon>
        <taxon>Bacteroidales</taxon>
        <taxon>Tannerellaceae</taxon>
        <taxon>Parabacteroides</taxon>
    </lineage>
</organism>
<dbReference type="Pfam" id="PF01055">
    <property type="entry name" value="Glyco_hydro_31_2nd"/>
    <property type="match status" value="1"/>
</dbReference>
<dbReference type="InterPro" id="IPR017853">
    <property type="entry name" value="GH"/>
</dbReference>
<evidence type="ECO:0000256" key="2">
    <source>
        <dbReference type="RuleBase" id="RU361185"/>
    </source>
</evidence>
<dbReference type="Proteomes" id="UP000033035">
    <property type="component" value="Unassembled WGS sequence"/>
</dbReference>